<gene>
    <name evidence="8" type="ORF">PPRIM_AZ9-3.1.T0640052</name>
</gene>
<comment type="subunit">
    <text evidence="7">Component of the dolichol-phosphate mannose (DPM) synthase complex.</text>
</comment>
<evidence type="ECO:0000256" key="7">
    <source>
        <dbReference type="RuleBase" id="RU365085"/>
    </source>
</evidence>
<comment type="caution">
    <text evidence="8">The sequence shown here is derived from an EMBL/GenBank/DDBJ whole genome shotgun (WGS) entry which is preliminary data.</text>
</comment>
<dbReference type="AlphaFoldDB" id="A0A8S1MUX0"/>
<evidence type="ECO:0000256" key="5">
    <source>
        <dbReference type="ARBA" id="ARBA00022989"/>
    </source>
</evidence>
<comment type="caution">
    <text evidence="7">Lacks conserved residue(s) required for the propagation of feature annotation.</text>
</comment>
<evidence type="ECO:0000256" key="1">
    <source>
        <dbReference type="ARBA" id="ARBA00004477"/>
    </source>
</evidence>
<keyword evidence="4 7" id="KW-0256">Endoplasmic reticulum</keyword>
<dbReference type="PANTHER" id="PTHR16433:SF0">
    <property type="entry name" value="DOLICHOL-PHOSPHATE MANNOSYLTRANSFERASE SUBUNIT 3"/>
    <property type="match status" value="1"/>
</dbReference>
<dbReference type="PANTHER" id="PTHR16433">
    <property type="entry name" value="DOLICHOL-PHOSPHATE MANNOSYLTRANSFERASE SUBUNIT 3"/>
    <property type="match status" value="1"/>
</dbReference>
<dbReference type="Proteomes" id="UP000688137">
    <property type="component" value="Unassembled WGS sequence"/>
</dbReference>
<sequence length="87" mass="9984">MSRGTNLFTAFSISTIIWIITLFLSNGYVNEVAKSMPTYALILYFSYALYKVGGDLARLKDYPEEAQSLQKEVEEAKRFYKEKGLKL</sequence>
<keyword evidence="3 7" id="KW-0812">Transmembrane</keyword>
<keyword evidence="5 7" id="KW-1133">Transmembrane helix</keyword>
<comment type="similarity">
    <text evidence="2 7">Belongs to the DPM3 family.</text>
</comment>
<dbReference type="GO" id="GO:0005789">
    <property type="term" value="C:endoplasmic reticulum membrane"/>
    <property type="evidence" value="ECO:0007669"/>
    <property type="project" value="UniProtKB-SubCell"/>
</dbReference>
<dbReference type="GO" id="GO:0006506">
    <property type="term" value="P:GPI anchor biosynthetic process"/>
    <property type="evidence" value="ECO:0007669"/>
    <property type="project" value="TreeGrafter"/>
</dbReference>
<evidence type="ECO:0000256" key="4">
    <source>
        <dbReference type="ARBA" id="ARBA00022824"/>
    </source>
</evidence>
<dbReference type="InterPro" id="IPR013174">
    <property type="entry name" value="DPM3"/>
</dbReference>
<accession>A0A8S1MUX0</accession>
<dbReference type="Pfam" id="PF08285">
    <property type="entry name" value="DPM3"/>
    <property type="match status" value="1"/>
</dbReference>
<evidence type="ECO:0000256" key="3">
    <source>
        <dbReference type="ARBA" id="ARBA00022692"/>
    </source>
</evidence>
<feature type="transmembrane region" description="Helical" evidence="7">
    <location>
        <begin position="7"/>
        <end position="24"/>
    </location>
</feature>
<reference evidence="8" key="1">
    <citation type="submission" date="2021-01" db="EMBL/GenBank/DDBJ databases">
        <authorList>
            <consortium name="Genoscope - CEA"/>
            <person name="William W."/>
        </authorList>
    </citation>
    <scope>NUCLEOTIDE SEQUENCE</scope>
</reference>
<dbReference type="OMA" id="SGIVWIV"/>
<proteinExistence type="inferred from homology"/>
<protein>
    <recommendedName>
        <fullName evidence="7">Dolichol-phosphate mannosyltransferase subunit 3</fullName>
    </recommendedName>
</protein>
<dbReference type="EMBL" id="CAJJDM010000066">
    <property type="protein sequence ID" value="CAD8080625.1"/>
    <property type="molecule type" value="Genomic_DNA"/>
</dbReference>
<comment type="function">
    <text evidence="7">Stabilizer subunit of the dolichol-phosphate mannose (DPM) synthase complex; tethers catalytic subunit to the ER.</text>
</comment>
<evidence type="ECO:0000256" key="6">
    <source>
        <dbReference type="ARBA" id="ARBA00023136"/>
    </source>
</evidence>
<comment type="pathway">
    <text evidence="7">Protein modification; protein glycosylation.</text>
</comment>
<comment type="subcellular location">
    <subcellularLocation>
        <location evidence="1 7">Endoplasmic reticulum membrane</location>
        <topology evidence="1 7">Multi-pass membrane protein</topology>
    </subcellularLocation>
</comment>
<keyword evidence="6 7" id="KW-0472">Membrane</keyword>
<evidence type="ECO:0000256" key="2">
    <source>
        <dbReference type="ARBA" id="ARBA00010430"/>
    </source>
</evidence>
<evidence type="ECO:0000313" key="8">
    <source>
        <dbReference type="EMBL" id="CAD8080625.1"/>
    </source>
</evidence>
<name>A0A8S1MUX0_PARPR</name>
<organism evidence="8 9">
    <name type="scientific">Paramecium primaurelia</name>
    <dbReference type="NCBI Taxonomy" id="5886"/>
    <lineage>
        <taxon>Eukaryota</taxon>
        <taxon>Sar</taxon>
        <taxon>Alveolata</taxon>
        <taxon>Ciliophora</taxon>
        <taxon>Intramacronucleata</taxon>
        <taxon>Oligohymenophorea</taxon>
        <taxon>Peniculida</taxon>
        <taxon>Parameciidae</taxon>
        <taxon>Paramecium</taxon>
    </lineage>
</organism>
<evidence type="ECO:0000313" key="9">
    <source>
        <dbReference type="Proteomes" id="UP000688137"/>
    </source>
</evidence>
<dbReference type="GO" id="GO:0033185">
    <property type="term" value="C:dolichol-phosphate-mannose synthase complex"/>
    <property type="evidence" value="ECO:0007669"/>
    <property type="project" value="TreeGrafter"/>
</dbReference>
<keyword evidence="9" id="KW-1185">Reference proteome</keyword>